<name>A0ABS2NMY1_9FIRM</name>
<protein>
    <recommendedName>
        <fullName evidence="4">Zinc-finger domain-containing protein</fullName>
    </recommendedName>
</protein>
<keyword evidence="1" id="KW-0472">Membrane</keyword>
<evidence type="ECO:0008006" key="4">
    <source>
        <dbReference type="Google" id="ProtNLM"/>
    </source>
</evidence>
<dbReference type="Proteomes" id="UP001314796">
    <property type="component" value="Unassembled WGS sequence"/>
</dbReference>
<proteinExistence type="predicted"/>
<feature type="transmembrane region" description="Helical" evidence="1">
    <location>
        <begin position="109"/>
        <end position="129"/>
    </location>
</feature>
<evidence type="ECO:0000256" key="1">
    <source>
        <dbReference type="SAM" id="Phobius"/>
    </source>
</evidence>
<sequence length="139" mass="15748">MNNTCKEYEEILMDIYYGEAEMSIEVEEHLKNCEGCMQFCCELQEMGETLSQPQDIPIDYGIIRNVMETAEGVEAKKSNIRELALFILLACGLLGGIAGLVMLGYAKPILYLQGILHMGLPLTLPLILWRRKRKEGYNV</sequence>
<accession>A0ABS2NMY1</accession>
<comment type="caution">
    <text evidence="2">The sequence shown here is derived from an EMBL/GenBank/DDBJ whole genome shotgun (WGS) entry which is preliminary data.</text>
</comment>
<reference evidence="2 3" key="1">
    <citation type="submission" date="2021-01" db="EMBL/GenBank/DDBJ databases">
        <title>Genomic Encyclopedia of Type Strains, Phase IV (KMG-IV): sequencing the most valuable type-strain genomes for metagenomic binning, comparative biology and taxonomic classification.</title>
        <authorList>
            <person name="Goeker M."/>
        </authorList>
    </citation>
    <scope>NUCLEOTIDE SEQUENCE [LARGE SCALE GENOMIC DNA]</scope>
    <source>
        <strain evidence="2 3">DSM 25890</strain>
    </source>
</reference>
<keyword evidence="3" id="KW-1185">Reference proteome</keyword>
<evidence type="ECO:0000313" key="3">
    <source>
        <dbReference type="Proteomes" id="UP001314796"/>
    </source>
</evidence>
<gene>
    <name evidence="2" type="ORF">JOC73_000801</name>
</gene>
<keyword evidence="1" id="KW-0812">Transmembrane</keyword>
<dbReference type="EMBL" id="JAFBEE010000003">
    <property type="protein sequence ID" value="MBM7614290.1"/>
    <property type="molecule type" value="Genomic_DNA"/>
</dbReference>
<evidence type="ECO:0000313" key="2">
    <source>
        <dbReference type="EMBL" id="MBM7614290.1"/>
    </source>
</evidence>
<dbReference type="RefSeq" id="WP_204400567.1">
    <property type="nucleotide sequence ID" value="NZ_JAFBEE010000003.1"/>
</dbReference>
<feature type="transmembrane region" description="Helical" evidence="1">
    <location>
        <begin position="83"/>
        <end position="103"/>
    </location>
</feature>
<organism evidence="2 3">
    <name type="scientific">Alkaliphilus hydrothermalis</name>
    <dbReference type="NCBI Taxonomy" id="1482730"/>
    <lineage>
        <taxon>Bacteria</taxon>
        <taxon>Bacillati</taxon>
        <taxon>Bacillota</taxon>
        <taxon>Clostridia</taxon>
        <taxon>Peptostreptococcales</taxon>
        <taxon>Natronincolaceae</taxon>
        <taxon>Alkaliphilus</taxon>
    </lineage>
</organism>
<keyword evidence="1" id="KW-1133">Transmembrane helix</keyword>